<name>A0A1Q9CNN4_SYMMI</name>
<accession>A0A1Q9CNN4</accession>
<proteinExistence type="predicted"/>
<sequence>MVLPTVRPVSGAGVRCKGGAGAFEDRVPRGAVAPTPVQQETTGIRRFREAARGLLRLGFEKLDAAEYAAGVVNWADCNPKPPNATGKSRLNGFAVAHPLNISCSVAQMASSYAANAKGGMVRMAWLALGDAQSNRSNQAHCKSGSLGNW</sequence>
<organism evidence="1 2">
    <name type="scientific">Symbiodinium microadriaticum</name>
    <name type="common">Dinoflagellate</name>
    <name type="synonym">Zooxanthella microadriatica</name>
    <dbReference type="NCBI Taxonomy" id="2951"/>
    <lineage>
        <taxon>Eukaryota</taxon>
        <taxon>Sar</taxon>
        <taxon>Alveolata</taxon>
        <taxon>Dinophyceae</taxon>
        <taxon>Suessiales</taxon>
        <taxon>Symbiodiniaceae</taxon>
        <taxon>Symbiodinium</taxon>
    </lineage>
</organism>
<dbReference type="AlphaFoldDB" id="A0A1Q9CNN4"/>
<dbReference type="EMBL" id="LSRX01001034">
    <property type="protein sequence ID" value="OLP84538.1"/>
    <property type="molecule type" value="Genomic_DNA"/>
</dbReference>
<comment type="caution">
    <text evidence="1">The sequence shown here is derived from an EMBL/GenBank/DDBJ whole genome shotgun (WGS) entry which is preliminary data.</text>
</comment>
<protein>
    <submittedName>
        <fullName evidence="1">Uncharacterized protein</fullName>
    </submittedName>
</protein>
<evidence type="ECO:0000313" key="1">
    <source>
        <dbReference type="EMBL" id="OLP84538.1"/>
    </source>
</evidence>
<dbReference type="Proteomes" id="UP000186817">
    <property type="component" value="Unassembled WGS sequence"/>
</dbReference>
<gene>
    <name evidence="1" type="ORF">AK812_SmicGene34573</name>
</gene>
<keyword evidence="2" id="KW-1185">Reference proteome</keyword>
<evidence type="ECO:0000313" key="2">
    <source>
        <dbReference type="Proteomes" id="UP000186817"/>
    </source>
</evidence>
<reference evidence="1 2" key="1">
    <citation type="submission" date="2016-02" db="EMBL/GenBank/DDBJ databases">
        <title>Genome analysis of coral dinoflagellate symbionts highlights evolutionary adaptations to a symbiotic lifestyle.</title>
        <authorList>
            <person name="Aranda M."/>
            <person name="Li Y."/>
            <person name="Liew Y.J."/>
            <person name="Baumgarten S."/>
            <person name="Simakov O."/>
            <person name="Wilson M."/>
            <person name="Piel J."/>
            <person name="Ashoor H."/>
            <person name="Bougouffa S."/>
            <person name="Bajic V.B."/>
            <person name="Ryu T."/>
            <person name="Ravasi T."/>
            <person name="Bayer T."/>
            <person name="Micklem G."/>
            <person name="Kim H."/>
            <person name="Bhak J."/>
            <person name="Lajeunesse T.C."/>
            <person name="Voolstra C.R."/>
        </authorList>
    </citation>
    <scope>NUCLEOTIDE SEQUENCE [LARGE SCALE GENOMIC DNA]</scope>
    <source>
        <strain evidence="1 2">CCMP2467</strain>
    </source>
</reference>